<dbReference type="KEGG" id="tng:GSTEN00010112G001"/>
<evidence type="ECO:0000256" key="1">
    <source>
        <dbReference type="ARBA" id="ARBA00004651"/>
    </source>
</evidence>
<dbReference type="PANTHER" id="PTHR16024:SF19">
    <property type="entry name" value="XK-RELATED PROTEIN"/>
    <property type="match status" value="1"/>
</dbReference>
<keyword evidence="5 7" id="KW-1133">Transmembrane helix</keyword>
<dbReference type="GO" id="GO:0043652">
    <property type="term" value="P:engulfment of apoptotic cell"/>
    <property type="evidence" value="ECO:0007669"/>
    <property type="project" value="TreeGrafter"/>
</dbReference>
<dbReference type="GO" id="GO:1902742">
    <property type="term" value="P:apoptotic process involved in development"/>
    <property type="evidence" value="ECO:0007669"/>
    <property type="project" value="TreeGrafter"/>
</dbReference>
<dbReference type="InterPro" id="IPR050895">
    <property type="entry name" value="XK-related_scramblase"/>
</dbReference>
<feature type="transmembrane region" description="Helical" evidence="7">
    <location>
        <begin position="257"/>
        <end position="274"/>
    </location>
</feature>
<gene>
    <name evidence="8" type="ORF">GSTENG00010112001</name>
</gene>
<evidence type="ECO:0000256" key="5">
    <source>
        <dbReference type="ARBA" id="ARBA00022989"/>
    </source>
</evidence>
<evidence type="ECO:0000256" key="6">
    <source>
        <dbReference type="ARBA" id="ARBA00023136"/>
    </source>
</evidence>
<proteinExistence type="inferred from homology"/>
<feature type="transmembrane region" description="Helical" evidence="7">
    <location>
        <begin position="228"/>
        <end position="245"/>
    </location>
</feature>
<dbReference type="Pfam" id="PF09815">
    <property type="entry name" value="XK-related"/>
    <property type="match status" value="1"/>
</dbReference>
<reference evidence="8" key="2">
    <citation type="submission" date="2004-02" db="EMBL/GenBank/DDBJ databases">
        <authorList>
            <consortium name="Genoscope"/>
            <consortium name="Whitehead Institute Centre for Genome Research"/>
        </authorList>
    </citation>
    <scope>NUCLEOTIDE SEQUENCE</scope>
</reference>
<accession>Q4SYX8</accession>
<feature type="transmembrane region" description="Helical" evidence="7">
    <location>
        <begin position="12"/>
        <end position="33"/>
    </location>
</feature>
<feature type="transmembrane region" description="Helical" evidence="7">
    <location>
        <begin position="39"/>
        <end position="66"/>
    </location>
</feature>
<evidence type="ECO:0000313" key="8">
    <source>
        <dbReference type="EMBL" id="CAF94154.1"/>
    </source>
</evidence>
<evidence type="ECO:0000256" key="3">
    <source>
        <dbReference type="ARBA" id="ARBA00022475"/>
    </source>
</evidence>
<evidence type="ECO:0000256" key="4">
    <source>
        <dbReference type="ARBA" id="ARBA00022692"/>
    </source>
</evidence>
<dbReference type="AlphaFoldDB" id="Q4SYX8"/>
<dbReference type="GO" id="GO:0070782">
    <property type="term" value="P:phosphatidylserine exposure on apoptotic cell surface"/>
    <property type="evidence" value="ECO:0007669"/>
    <property type="project" value="TreeGrafter"/>
</dbReference>
<dbReference type="OrthoDB" id="6136301at2759"/>
<comment type="similarity">
    <text evidence="2 7">Belongs to the XK family.</text>
</comment>
<evidence type="ECO:0000256" key="2">
    <source>
        <dbReference type="ARBA" id="ARBA00008789"/>
    </source>
</evidence>
<reference evidence="8" key="1">
    <citation type="journal article" date="2004" name="Nature">
        <title>Genome duplication in the teleost fish Tetraodon nigroviridis reveals the early vertebrate proto-karyotype.</title>
        <authorList>
            <person name="Jaillon O."/>
            <person name="Aury J.-M."/>
            <person name="Brunet F."/>
            <person name="Petit J.-L."/>
            <person name="Stange-Thomann N."/>
            <person name="Mauceli E."/>
            <person name="Bouneau L."/>
            <person name="Fischer C."/>
            <person name="Ozouf-Costaz C."/>
            <person name="Bernot A."/>
            <person name="Nicaud S."/>
            <person name="Jaffe D."/>
            <person name="Fisher S."/>
            <person name="Lutfalla G."/>
            <person name="Dossat C."/>
            <person name="Segurens B."/>
            <person name="Dasilva C."/>
            <person name="Salanoubat M."/>
            <person name="Levy M."/>
            <person name="Boudet N."/>
            <person name="Castellano S."/>
            <person name="Anthouard V."/>
            <person name="Jubin C."/>
            <person name="Castelli V."/>
            <person name="Katinka M."/>
            <person name="Vacherie B."/>
            <person name="Biemont C."/>
            <person name="Skalli Z."/>
            <person name="Cattolico L."/>
            <person name="Poulain J."/>
            <person name="De Berardinis V."/>
            <person name="Cruaud C."/>
            <person name="Duprat S."/>
            <person name="Brottier P."/>
            <person name="Coutanceau J.-P."/>
            <person name="Gouzy J."/>
            <person name="Parra G."/>
            <person name="Lardier G."/>
            <person name="Chapple C."/>
            <person name="McKernan K.J."/>
            <person name="McEwan P."/>
            <person name="Bosak S."/>
            <person name="Kellis M."/>
            <person name="Volff J.-N."/>
            <person name="Guigo R."/>
            <person name="Zody M.C."/>
            <person name="Mesirov J."/>
            <person name="Lindblad-Toh K."/>
            <person name="Birren B."/>
            <person name="Nusbaum C."/>
            <person name="Kahn D."/>
            <person name="Robinson-Rechavi M."/>
            <person name="Laudet V."/>
            <person name="Schachter V."/>
            <person name="Quetier F."/>
            <person name="Saurin W."/>
            <person name="Scarpelli C."/>
            <person name="Wincker P."/>
            <person name="Lander E.S."/>
            <person name="Weissenbach J."/>
            <person name="Roest Crollius H."/>
        </authorList>
    </citation>
    <scope>NUCLEOTIDE SEQUENCE [LARGE SCALE GENOMIC DNA]</scope>
</reference>
<dbReference type="GO" id="GO:0005886">
    <property type="term" value="C:plasma membrane"/>
    <property type="evidence" value="ECO:0007669"/>
    <property type="project" value="UniProtKB-SubCell"/>
</dbReference>
<organism evidence="8">
    <name type="scientific">Tetraodon nigroviridis</name>
    <name type="common">Spotted green pufferfish</name>
    <name type="synonym">Chelonodon nigroviridis</name>
    <dbReference type="NCBI Taxonomy" id="99883"/>
    <lineage>
        <taxon>Eukaryota</taxon>
        <taxon>Metazoa</taxon>
        <taxon>Chordata</taxon>
        <taxon>Craniata</taxon>
        <taxon>Vertebrata</taxon>
        <taxon>Euteleostomi</taxon>
        <taxon>Actinopterygii</taxon>
        <taxon>Neopterygii</taxon>
        <taxon>Teleostei</taxon>
        <taxon>Neoteleostei</taxon>
        <taxon>Acanthomorphata</taxon>
        <taxon>Eupercaria</taxon>
        <taxon>Tetraodontiformes</taxon>
        <taxon>Tetradontoidea</taxon>
        <taxon>Tetraodontidae</taxon>
        <taxon>Tetraodon</taxon>
    </lineage>
</organism>
<feature type="transmembrane region" description="Helical" evidence="7">
    <location>
        <begin position="294"/>
        <end position="314"/>
    </location>
</feature>
<dbReference type="InterPro" id="IPR018629">
    <property type="entry name" value="XK-rel"/>
</dbReference>
<keyword evidence="4 7" id="KW-0812">Transmembrane</keyword>
<dbReference type="PANTHER" id="PTHR16024">
    <property type="entry name" value="XK-RELATED PROTEIN"/>
    <property type="match status" value="1"/>
</dbReference>
<evidence type="ECO:0000256" key="7">
    <source>
        <dbReference type="RuleBase" id="RU910716"/>
    </source>
</evidence>
<feature type="transmembrane region" description="Helical" evidence="7">
    <location>
        <begin position="197"/>
        <end position="216"/>
    </location>
</feature>
<comment type="caution">
    <text evidence="8">The sequence shown here is derived from an EMBL/GenBank/DDBJ whole genome shotgun (WGS) entry which is preliminary data.</text>
</comment>
<comment type="subcellular location">
    <subcellularLocation>
        <location evidence="1">Cell membrane</location>
        <topology evidence="1">Multi-pass membrane protein</topology>
    </subcellularLocation>
    <subcellularLocation>
        <location evidence="7">Membrane</location>
        <topology evidence="7">Multi-pass membrane protein</topology>
    </subcellularLocation>
</comment>
<protein>
    <recommendedName>
        <fullName evidence="7">XK-related protein</fullName>
    </recommendedName>
</protein>
<sequence>MGVFKYSRLDFVFTCCGLLFLLLDIGLDVWALVTFYQEQAYVCLGLLLLFLLGSSALVQAFSWLWYSYEDFQRHTKVEQLPSRSQLGLLHLLQLGIYFRHAGVLEKSVHSFRAQQPGCYGDYAVFLSHDLSMLRLIETFSESAPQLVLMLTICLQRGQLDPKQQSAVSSLVYFLWNMVLIAARLAALALFASLLPCFILAHFFCSWLVLTFCAWRSQTDFMDSRGGEWLFRATVGLVWYFNWLNVVEGRTRFRTLLYHGYVLADIALLCALWCWRMTGADAQRPHLQLSHIQAVVTAVAVVAGYVFGLLLKVVYYEWFHPNVSKELKGDKEEGTVQVQDEGDFKEDASPVVLKMMAFGAVGHRGPAPAAPRRKPCNKRMKILAESFYT</sequence>
<keyword evidence="6 7" id="KW-0472">Membrane</keyword>
<dbReference type="EMBL" id="CAAE01011909">
    <property type="protein sequence ID" value="CAF94154.1"/>
    <property type="molecule type" value="Genomic_DNA"/>
</dbReference>
<keyword evidence="3" id="KW-1003">Cell membrane</keyword>
<name>Q4SYX8_TETNG</name>